<dbReference type="InterPro" id="IPR044824">
    <property type="entry name" value="MAIN-like"/>
</dbReference>
<dbReference type="Proteomes" id="UP001231189">
    <property type="component" value="Unassembled WGS sequence"/>
</dbReference>
<evidence type="ECO:0000313" key="4">
    <source>
        <dbReference type="Proteomes" id="UP001231189"/>
    </source>
</evidence>
<evidence type="ECO:0000313" key="3">
    <source>
        <dbReference type="EMBL" id="KAK1650918.1"/>
    </source>
</evidence>
<dbReference type="PANTHER" id="PTHR46033">
    <property type="entry name" value="PROTEIN MAIN-LIKE 2"/>
    <property type="match status" value="1"/>
</dbReference>
<dbReference type="PANTHER" id="PTHR46033:SF78">
    <property type="entry name" value="OS06G0232700 PROTEIN"/>
    <property type="match status" value="1"/>
</dbReference>
<evidence type="ECO:0000256" key="1">
    <source>
        <dbReference type="SAM" id="MobiDB-lite"/>
    </source>
</evidence>
<reference evidence="3" key="1">
    <citation type="submission" date="2023-07" db="EMBL/GenBank/DDBJ databases">
        <title>A chromosome-level genome assembly of Lolium multiflorum.</title>
        <authorList>
            <person name="Chen Y."/>
            <person name="Copetti D."/>
            <person name="Kolliker R."/>
            <person name="Studer B."/>
        </authorList>
    </citation>
    <scope>NUCLEOTIDE SEQUENCE</scope>
    <source>
        <strain evidence="3">02402/16</strain>
        <tissue evidence="3">Leaf</tissue>
    </source>
</reference>
<sequence>MRGKKMTVEALIVVGGNDGTPARWGLREVKSDRNWGTYMRFASTPGAAMYGEPMVYVQFISGDDGAGSSTGAGEEEMAIITGPSTVQSEHLALTAAGMIGQSEHEALTAGHSTGPSEQMVAQFAAEPGYWSAFVDISERVEGLPEALDDDARSSSSESSSDEEGVGPSRRAVAAPMDPEFLKTMTISNEFRSVPGLGEASLQVGQTFPDKDSADQAIKREPRGDDANLVVIGMTWIIARQENLAVVAFADAPVMREGNALTAPTITLHDVIFCFQIFNRFLVNNVYEEHLRAHGLLPFSKLTSSKEKFTLDPSLLSALVDRWRPETHTFHLSCGELTPTLKDVSMITCLPIKGTPLVPAAYSSIWPTEVQDRLGVAMPATSRGGSRPRGVPLSWLVNNFQELPAEADDAIMRRHLFAYLLYLLGIMFPSSHGDIVLPGLIKIAENIVDSPPTPSPIYSFGSAMFAYTYRGCVMQRRKPMHLQRDIYLL</sequence>
<proteinExistence type="predicted"/>
<protein>
    <recommendedName>
        <fullName evidence="2">Aminotransferase-like plant mobile domain-containing protein</fullName>
    </recommendedName>
</protein>
<dbReference type="GO" id="GO:0010073">
    <property type="term" value="P:meristem maintenance"/>
    <property type="evidence" value="ECO:0007669"/>
    <property type="project" value="InterPro"/>
</dbReference>
<comment type="caution">
    <text evidence="3">The sequence shown here is derived from an EMBL/GenBank/DDBJ whole genome shotgun (WGS) entry which is preliminary data.</text>
</comment>
<dbReference type="AlphaFoldDB" id="A0AAD8SG13"/>
<gene>
    <name evidence="3" type="ORF">QYE76_068723</name>
</gene>
<evidence type="ECO:0000259" key="2">
    <source>
        <dbReference type="Pfam" id="PF10536"/>
    </source>
</evidence>
<feature type="region of interest" description="Disordered" evidence="1">
    <location>
        <begin position="145"/>
        <end position="177"/>
    </location>
</feature>
<feature type="domain" description="Aminotransferase-like plant mobile" evidence="2">
    <location>
        <begin position="304"/>
        <end position="472"/>
    </location>
</feature>
<dbReference type="EMBL" id="JAUUTY010000004">
    <property type="protein sequence ID" value="KAK1650918.1"/>
    <property type="molecule type" value="Genomic_DNA"/>
</dbReference>
<dbReference type="Pfam" id="PF10536">
    <property type="entry name" value="PMD"/>
    <property type="match status" value="1"/>
</dbReference>
<keyword evidence="4" id="KW-1185">Reference proteome</keyword>
<name>A0AAD8SG13_LOLMU</name>
<dbReference type="InterPro" id="IPR019557">
    <property type="entry name" value="AminoTfrase-like_pln_mobile"/>
</dbReference>
<accession>A0AAD8SG13</accession>
<organism evidence="3 4">
    <name type="scientific">Lolium multiflorum</name>
    <name type="common">Italian ryegrass</name>
    <name type="synonym">Lolium perenne subsp. multiflorum</name>
    <dbReference type="NCBI Taxonomy" id="4521"/>
    <lineage>
        <taxon>Eukaryota</taxon>
        <taxon>Viridiplantae</taxon>
        <taxon>Streptophyta</taxon>
        <taxon>Embryophyta</taxon>
        <taxon>Tracheophyta</taxon>
        <taxon>Spermatophyta</taxon>
        <taxon>Magnoliopsida</taxon>
        <taxon>Liliopsida</taxon>
        <taxon>Poales</taxon>
        <taxon>Poaceae</taxon>
        <taxon>BOP clade</taxon>
        <taxon>Pooideae</taxon>
        <taxon>Poodae</taxon>
        <taxon>Poeae</taxon>
        <taxon>Poeae Chloroplast Group 2 (Poeae type)</taxon>
        <taxon>Loliodinae</taxon>
        <taxon>Loliinae</taxon>
        <taxon>Lolium</taxon>
    </lineage>
</organism>